<dbReference type="GO" id="GO:0046872">
    <property type="term" value="F:metal ion binding"/>
    <property type="evidence" value="ECO:0007669"/>
    <property type="project" value="InterPro"/>
</dbReference>
<dbReference type="AlphaFoldDB" id="A0A4Q8AGS1"/>
<dbReference type="EMBL" id="SHLA01000001">
    <property type="protein sequence ID" value="RZU62859.1"/>
    <property type="molecule type" value="Genomic_DNA"/>
</dbReference>
<evidence type="ECO:0000259" key="1">
    <source>
        <dbReference type="Pfam" id="PF11716"/>
    </source>
</evidence>
<dbReference type="RefSeq" id="WP_130451372.1">
    <property type="nucleotide sequence ID" value="NZ_SHLA01000001.1"/>
</dbReference>
<feature type="domain" description="Mycothiol-dependent maleylpyruvate isomerase metal-binding" evidence="1">
    <location>
        <begin position="21"/>
        <end position="156"/>
    </location>
</feature>
<organism evidence="2 3">
    <name type="scientific">Zhihengliuella halotolerans</name>
    <dbReference type="NCBI Taxonomy" id="370736"/>
    <lineage>
        <taxon>Bacteria</taxon>
        <taxon>Bacillati</taxon>
        <taxon>Actinomycetota</taxon>
        <taxon>Actinomycetes</taxon>
        <taxon>Micrococcales</taxon>
        <taxon>Micrococcaceae</taxon>
        <taxon>Zhihengliuella</taxon>
    </lineage>
</organism>
<keyword evidence="2" id="KW-0670">Pyruvate</keyword>
<dbReference type="NCBIfam" id="TIGR03083">
    <property type="entry name" value="maleylpyruvate isomerase family mycothiol-dependent enzyme"/>
    <property type="match status" value="1"/>
</dbReference>
<name>A0A4Q8AGS1_9MICC</name>
<dbReference type="Gene3D" id="3.30.1050.20">
    <property type="match status" value="1"/>
</dbReference>
<evidence type="ECO:0000313" key="2">
    <source>
        <dbReference type="EMBL" id="RZU62859.1"/>
    </source>
</evidence>
<comment type="caution">
    <text evidence="2">The sequence shown here is derived from an EMBL/GenBank/DDBJ whole genome shotgun (WGS) entry which is preliminary data.</text>
</comment>
<keyword evidence="3" id="KW-1185">Reference proteome</keyword>
<dbReference type="InterPro" id="IPR036527">
    <property type="entry name" value="SCP2_sterol-bd_dom_sf"/>
</dbReference>
<gene>
    <name evidence="2" type="ORF">EV380_2464</name>
</gene>
<dbReference type="InterPro" id="IPR017517">
    <property type="entry name" value="Maleyloyr_isom"/>
</dbReference>
<evidence type="ECO:0000313" key="3">
    <source>
        <dbReference type="Proteomes" id="UP000292685"/>
    </source>
</evidence>
<proteinExistence type="predicted"/>
<dbReference type="OrthoDB" id="5118203at2"/>
<dbReference type="InterPro" id="IPR024344">
    <property type="entry name" value="MDMPI_metal-binding"/>
</dbReference>
<dbReference type="Proteomes" id="UP000292685">
    <property type="component" value="Unassembled WGS sequence"/>
</dbReference>
<sequence length="246" mass="26818">MDAHRDATVDPALEDELTEARRAADYFRNRLDELEDDEFAADSLLPGWTRAHVVAHVGYNAHALARLMRWAETGIETPMYVSEAARDEEIEAGAALDPGQLHYLFADSQDALDHLWQRATDAVWSAEVKTRQDDPLPARATVWLRARELWLHAIDLDSGAGFGDLPEDVLRHLLADIEESWARNGDARGLALGPSAGGPAPGVTEVSGPLPELTAWAVGRARSLASLRFTGDGWNGGEPGNAPAWL</sequence>
<protein>
    <submittedName>
        <fullName evidence="2">Maleylpyruvate isomerase</fullName>
    </submittedName>
</protein>
<keyword evidence="2" id="KW-0413">Isomerase</keyword>
<dbReference type="GO" id="GO:0016853">
    <property type="term" value="F:isomerase activity"/>
    <property type="evidence" value="ECO:0007669"/>
    <property type="project" value="UniProtKB-KW"/>
</dbReference>
<accession>A0A4Q8AGS1</accession>
<dbReference type="Pfam" id="PF11716">
    <property type="entry name" value="MDMPI_N"/>
    <property type="match status" value="1"/>
</dbReference>
<dbReference type="SUPFAM" id="SSF55718">
    <property type="entry name" value="SCP-like"/>
    <property type="match status" value="1"/>
</dbReference>
<dbReference type="Gene3D" id="1.20.120.450">
    <property type="entry name" value="dinb family like domain"/>
    <property type="match status" value="1"/>
</dbReference>
<dbReference type="InterPro" id="IPR034660">
    <property type="entry name" value="DinB/YfiT-like"/>
</dbReference>
<reference evidence="2 3" key="1">
    <citation type="submission" date="2019-02" db="EMBL/GenBank/DDBJ databases">
        <title>Sequencing the genomes of 1000 actinobacteria strains.</title>
        <authorList>
            <person name="Klenk H.-P."/>
        </authorList>
    </citation>
    <scope>NUCLEOTIDE SEQUENCE [LARGE SCALE GENOMIC DNA]</scope>
    <source>
        <strain evidence="2 3">DSM 17364</strain>
    </source>
</reference>
<dbReference type="SUPFAM" id="SSF109854">
    <property type="entry name" value="DinB/YfiT-like putative metalloenzymes"/>
    <property type="match status" value="1"/>
</dbReference>